<sequence>MGTSGSGTTGSDIGTDTNWVTLITHFLDVRISTMSALLALANETLLEILDDIRPKDLLNFALSCKRMLALSRECLELHGQRSRTYALVKFHGCPRHDNDSHPLALLRDIFDDWRIAFYPRSMTIQCCDCRGRFVPYNEHKEAREESDDDDDGDSEEVEEVEDIEDIEIIEPLDRVIKGFESDIINKVNQTDHLRLEASKVKEWGTGKRGAMLGLLLTMLPNLEDLTLANYTWGANTFRTVLWNIVEANLDPDYTGSAVLAKLKQVTVIDPYSEECEDAEILGCFAFLPSMDVLHGIGVIDGTEGETNEDDTDYRWPRRVDQTSAISAIEFQNCSISFGHFSQLLRGITRLRRITLDLTGVYSRPNPYELINCLLLHSRRTLEYLEIKMSNCEYFDSEDGAGNGSLRDFEALKDVQIHARIWAYDKDYTGTMNPEKDYETEEGAFIPLVDTLPSCIETVHLGGAFHMRNVDHLLTGITGPKGRRLHSLRKVVFQDVESPSDIWQEVARVWKECCADVGVGLEFEWDS</sequence>
<evidence type="ECO:0000313" key="2">
    <source>
        <dbReference type="EMBL" id="CAF9909917.1"/>
    </source>
</evidence>
<dbReference type="EMBL" id="CAJPDR010000039">
    <property type="protein sequence ID" value="CAF9909917.1"/>
    <property type="molecule type" value="Genomic_DNA"/>
</dbReference>
<protein>
    <recommendedName>
        <fullName evidence="4">F-box domain-containing protein</fullName>
    </recommendedName>
</protein>
<organism evidence="2 3">
    <name type="scientific">Alectoria fallacina</name>
    <dbReference type="NCBI Taxonomy" id="1903189"/>
    <lineage>
        <taxon>Eukaryota</taxon>
        <taxon>Fungi</taxon>
        <taxon>Dikarya</taxon>
        <taxon>Ascomycota</taxon>
        <taxon>Pezizomycotina</taxon>
        <taxon>Lecanoromycetes</taxon>
        <taxon>OSLEUM clade</taxon>
        <taxon>Lecanoromycetidae</taxon>
        <taxon>Lecanorales</taxon>
        <taxon>Lecanorineae</taxon>
        <taxon>Parmeliaceae</taxon>
        <taxon>Alectoria</taxon>
    </lineage>
</organism>
<feature type="region of interest" description="Disordered" evidence="1">
    <location>
        <begin position="140"/>
        <end position="160"/>
    </location>
</feature>
<gene>
    <name evidence="2" type="ORF">ALECFALPRED_006108</name>
</gene>
<dbReference type="Proteomes" id="UP000664203">
    <property type="component" value="Unassembled WGS sequence"/>
</dbReference>
<proteinExistence type="predicted"/>
<dbReference type="AlphaFoldDB" id="A0A8H3ETC9"/>
<evidence type="ECO:0008006" key="4">
    <source>
        <dbReference type="Google" id="ProtNLM"/>
    </source>
</evidence>
<name>A0A8H3ETC9_9LECA</name>
<feature type="compositionally biased region" description="Acidic residues" evidence="1">
    <location>
        <begin position="144"/>
        <end position="160"/>
    </location>
</feature>
<evidence type="ECO:0000256" key="1">
    <source>
        <dbReference type="SAM" id="MobiDB-lite"/>
    </source>
</evidence>
<dbReference type="OrthoDB" id="5130616at2759"/>
<accession>A0A8H3ETC9</accession>
<keyword evidence="3" id="KW-1185">Reference proteome</keyword>
<reference evidence="2" key="1">
    <citation type="submission" date="2021-03" db="EMBL/GenBank/DDBJ databases">
        <authorList>
            <person name="Tagirdzhanova G."/>
        </authorList>
    </citation>
    <scope>NUCLEOTIDE SEQUENCE</scope>
</reference>
<comment type="caution">
    <text evidence="2">The sequence shown here is derived from an EMBL/GenBank/DDBJ whole genome shotgun (WGS) entry which is preliminary data.</text>
</comment>
<evidence type="ECO:0000313" key="3">
    <source>
        <dbReference type="Proteomes" id="UP000664203"/>
    </source>
</evidence>